<feature type="region of interest" description="Disordered" evidence="1">
    <location>
        <begin position="1"/>
        <end position="21"/>
    </location>
</feature>
<evidence type="ECO:0000313" key="3">
    <source>
        <dbReference type="Proteomes" id="UP001500979"/>
    </source>
</evidence>
<name>A0ABN3V3H3_9PSEU</name>
<proteinExistence type="predicted"/>
<comment type="caution">
    <text evidence="2">The sequence shown here is derived from an EMBL/GenBank/DDBJ whole genome shotgun (WGS) entry which is preliminary data.</text>
</comment>
<dbReference type="EMBL" id="BAAAUX010000002">
    <property type="protein sequence ID" value="GAA2775785.1"/>
    <property type="molecule type" value="Genomic_DNA"/>
</dbReference>
<reference evidence="2 3" key="1">
    <citation type="journal article" date="2019" name="Int. J. Syst. Evol. Microbiol.">
        <title>The Global Catalogue of Microorganisms (GCM) 10K type strain sequencing project: providing services to taxonomists for standard genome sequencing and annotation.</title>
        <authorList>
            <consortium name="The Broad Institute Genomics Platform"/>
            <consortium name="The Broad Institute Genome Sequencing Center for Infectious Disease"/>
            <person name="Wu L."/>
            <person name="Ma J."/>
        </authorList>
    </citation>
    <scope>NUCLEOTIDE SEQUENCE [LARGE SCALE GENOMIC DNA]</scope>
    <source>
        <strain evidence="2 3">JCM 9383</strain>
    </source>
</reference>
<feature type="compositionally biased region" description="Basic and acidic residues" evidence="1">
    <location>
        <begin position="1"/>
        <end position="12"/>
    </location>
</feature>
<protein>
    <submittedName>
        <fullName evidence="2">Uncharacterized protein</fullName>
    </submittedName>
</protein>
<organism evidence="2 3">
    <name type="scientific">Saccharopolyspora taberi</name>
    <dbReference type="NCBI Taxonomy" id="60895"/>
    <lineage>
        <taxon>Bacteria</taxon>
        <taxon>Bacillati</taxon>
        <taxon>Actinomycetota</taxon>
        <taxon>Actinomycetes</taxon>
        <taxon>Pseudonocardiales</taxon>
        <taxon>Pseudonocardiaceae</taxon>
        <taxon>Saccharopolyspora</taxon>
    </lineage>
</organism>
<sequence length="114" mass="11987">MAQEDAPKRASWKEAPASNRAPVNLAVPSKLALIAQPGAGQAEVAADQVDDGLALSTPDSSSRMKLMLPDGAAAVGRKRRTGQRAAGNGDDRIVLFLIFANAWSKSDQIRDADC</sequence>
<accession>A0ABN3V3H3</accession>
<gene>
    <name evidence="2" type="ORF">GCM10010470_05140</name>
</gene>
<dbReference type="Proteomes" id="UP001500979">
    <property type="component" value="Unassembled WGS sequence"/>
</dbReference>
<keyword evidence="3" id="KW-1185">Reference proteome</keyword>
<evidence type="ECO:0000256" key="1">
    <source>
        <dbReference type="SAM" id="MobiDB-lite"/>
    </source>
</evidence>
<evidence type="ECO:0000313" key="2">
    <source>
        <dbReference type="EMBL" id="GAA2775785.1"/>
    </source>
</evidence>